<dbReference type="Proteomes" id="UP001271007">
    <property type="component" value="Unassembled WGS sequence"/>
</dbReference>
<name>A0AAJ0DJG7_9PEZI</name>
<evidence type="ECO:0000256" key="3">
    <source>
        <dbReference type="ARBA" id="ARBA00023125"/>
    </source>
</evidence>
<dbReference type="Pfam" id="PF00010">
    <property type="entry name" value="HLH"/>
    <property type="match status" value="1"/>
</dbReference>
<evidence type="ECO:0000259" key="7">
    <source>
        <dbReference type="PROSITE" id="PS50888"/>
    </source>
</evidence>
<keyword evidence="4" id="KW-0804">Transcription</keyword>
<sequence>MEFDGPSDNKPRLTSEQKKKNHIESEKKRREAIRQGFERLSTIVPGCEGQARSESVVLQKTVKHLREVLEKKDALKLQAEAVGMSEGDFQKVYNDIEKAVKAGEYEDPADDDDQ</sequence>
<dbReference type="GO" id="GO:0000981">
    <property type="term" value="F:DNA-binding transcription factor activity, RNA polymerase II-specific"/>
    <property type="evidence" value="ECO:0007669"/>
    <property type="project" value="TreeGrafter"/>
</dbReference>
<feature type="compositionally biased region" description="Basic and acidic residues" evidence="6">
    <location>
        <begin position="7"/>
        <end position="32"/>
    </location>
</feature>
<evidence type="ECO:0000256" key="6">
    <source>
        <dbReference type="SAM" id="MobiDB-lite"/>
    </source>
</evidence>
<organism evidence="8 9">
    <name type="scientific">Extremus antarcticus</name>
    <dbReference type="NCBI Taxonomy" id="702011"/>
    <lineage>
        <taxon>Eukaryota</taxon>
        <taxon>Fungi</taxon>
        <taxon>Dikarya</taxon>
        <taxon>Ascomycota</taxon>
        <taxon>Pezizomycotina</taxon>
        <taxon>Dothideomycetes</taxon>
        <taxon>Dothideomycetidae</taxon>
        <taxon>Mycosphaerellales</taxon>
        <taxon>Extremaceae</taxon>
        <taxon>Extremus</taxon>
    </lineage>
</organism>
<dbReference type="GO" id="GO:0005634">
    <property type="term" value="C:nucleus"/>
    <property type="evidence" value="ECO:0007669"/>
    <property type="project" value="UniProtKB-SubCell"/>
</dbReference>
<dbReference type="SUPFAM" id="SSF47459">
    <property type="entry name" value="HLH, helix-loop-helix DNA-binding domain"/>
    <property type="match status" value="1"/>
</dbReference>
<dbReference type="GO" id="GO:0046983">
    <property type="term" value="F:protein dimerization activity"/>
    <property type="evidence" value="ECO:0007669"/>
    <property type="project" value="InterPro"/>
</dbReference>
<dbReference type="AlphaFoldDB" id="A0AAJ0DJG7"/>
<comment type="subcellular location">
    <subcellularLocation>
        <location evidence="1">Nucleus</location>
    </subcellularLocation>
</comment>
<evidence type="ECO:0000256" key="5">
    <source>
        <dbReference type="ARBA" id="ARBA00023242"/>
    </source>
</evidence>
<keyword evidence="3" id="KW-0238">DNA-binding</keyword>
<evidence type="ECO:0000313" key="9">
    <source>
        <dbReference type="Proteomes" id="UP001271007"/>
    </source>
</evidence>
<reference evidence="8" key="1">
    <citation type="submission" date="2023-04" db="EMBL/GenBank/DDBJ databases">
        <title>Black Yeasts Isolated from many extreme environments.</title>
        <authorList>
            <person name="Coleine C."/>
            <person name="Stajich J.E."/>
            <person name="Selbmann L."/>
        </authorList>
    </citation>
    <scope>NUCLEOTIDE SEQUENCE</scope>
    <source>
        <strain evidence="8">CCFEE 5312</strain>
    </source>
</reference>
<keyword evidence="9" id="KW-1185">Reference proteome</keyword>
<dbReference type="PANTHER" id="PTHR15741">
    <property type="entry name" value="BASIC HELIX-LOOP-HELIX ZIP TRANSCRIPTION FACTOR"/>
    <property type="match status" value="1"/>
</dbReference>
<accession>A0AAJ0DJG7</accession>
<dbReference type="InterPro" id="IPR052207">
    <property type="entry name" value="Max-like/E-box_TFs"/>
</dbReference>
<dbReference type="GO" id="GO:0000978">
    <property type="term" value="F:RNA polymerase II cis-regulatory region sequence-specific DNA binding"/>
    <property type="evidence" value="ECO:0007669"/>
    <property type="project" value="TreeGrafter"/>
</dbReference>
<evidence type="ECO:0000256" key="4">
    <source>
        <dbReference type="ARBA" id="ARBA00023163"/>
    </source>
</evidence>
<dbReference type="InterPro" id="IPR036638">
    <property type="entry name" value="HLH_DNA-bd_sf"/>
</dbReference>
<evidence type="ECO:0000313" key="8">
    <source>
        <dbReference type="EMBL" id="KAK3055148.1"/>
    </source>
</evidence>
<evidence type="ECO:0000256" key="2">
    <source>
        <dbReference type="ARBA" id="ARBA00023015"/>
    </source>
</evidence>
<comment type="caution">
    <text evidence="8">The sequence shown here is derived from an EMBL/GenBank/DDBJ whole genome shotgun (WGS) entry which is preliminary data.</text>
</comment>
<dbReference type="PROSITE" id="PS50888">
    <property type="entry name" value="BHLH"/>
    <property type="match status" value="1"/>
</dbReference>
<keyword evidence="5" id="KW-0539">Nucleus</keyword>
<feature type="domain" description="BHLH" evidence="7">
    <location>
        <begin position="17"/>
        <end position="68"/>
    </location>
</feature>
<gene>
    <name evidence="8" type="primary">INO4</name>
    <name evidence="8" type="ORF">LTR09_003701</name>
</gene>
<dbReference type="InterPro" id="IPR011598">
    <property type="entry name" value="bHLH_dom"/>
</dbReference>
<dbReference type="EMBL" id="JAWDJX010000009">
    <property type="protein sequence ID" value="KAK3055148.1"/>
    <property type="molecule type" value="Genomic_DNA"/>
</dbReference>
<protein>
    <submittedName>
        <fullName evidence="8">Transcription factor</fullName>
    </submittedName>
</protein>
<keyword evidence="2" id="KW-0805">Transcription regulation</keyword>
<dbReference type="PANTHER" id="PTHR15741:SF27">
    <property type="entry name" value="TRANSCRIPTION FACTOR AP-4"/>
    <property type="match status" value="1"/>
</dbReference>
<dbReference type="Gene3D" id="4.10.280.10">
    <property type="entry name" value="Helix-loop-helix DNA-binding domain"/>
    <property type="match status" value="1"/>
</dbReference>
<feature type="region of interest" description="Disordered" evidence="6">
    <location>
        <begin position="1"/>
        <end position="32"/>
    </location>
</feature>
<dbReference type="SMART" id="SM00353">
    <property type="entry name" value="HLH"/>
    <property type="match status" value="1"/>
</dbReference>
<proteinExistence type="predicted"/>
<evidence type="ECO:0000256" key="1">
    <source>
        <dbReference type="ARBA" id="ARBA00004123"/>
    </source>
</evidence>